<evidence type="ECO:0000313" key="4">
    <source>
        <dbReference type="Proteomes" id="UP000288805"/>
    </source>
</evidence>
<evidence type="ECO:0000313" key="3">
    <source>
        <dbReference type="EMBL" id="RVW24630.1"/>
    </source>
</evidence>
<accession>A0A438CN39</accession>
<comment type="caution">
    <text evidence="3">The sequence shown here is derived from an EMBL/GenBank/DDBJ whole genome shotgun (WGS) entry which is preliminary data.</text>
</comment>
<dbReference type="SUPFAM" id="SSF111331">
    <property type="entry name" value="NAD kinase/diacylglycerol kinase-like"/>
    <property type="match status" value="1"/>
</dbReference>
<dbReference type="Pfam" id="PF00931">
    <property type="entry name" value="NB-ARC"/>
    <property type="match status" value="1"/>
</dbReference>
<dbReference type="InterPro" id="IPR017438">
    <property type="entry name" value="ATP-NAD_kinase_N"/>
</dbReference>
<dbReference type="InterPro" id="IPR002182">
    <property type="entry name" value="NB-ARC"/>
</dbReference>
<dbReference type="AlphaFoldDB" id="A0A438CN39"/>
<dbReference type="SUPFAM" id="SSF52540">
    <property type="entry name" value="P-loop containing nucleoside triphosphate hydrolases"/>
    <property type="match status" value="1"/>
</dbReference>
<name>A0A438CN39_VITVI</name>
<dbReference type="Pfam" id="PF00781">
    <property type="entry name" value="DAGK_cat"/>
    <property type="match status" value="1"/>
</dbReference>
<dbReference type="Proteomes" id="UP000288805">
    <property type="component" value="Unassembled WGS sequence"/>
</dbReference>
<feature type="domain" description="NB-ARC" evidence="2">
    <location>
        <begin position="123"/>
        <end position="277"/>
    </location>
</feature>
<reference evidence="3 4" key="1">
    <citation type="journal article" date="2018" name="PLoS Genet.">
        <title>Population sequencing reveals clonal diversity and ancestral inbreeding in the grapevine cultivar Chardonnay.</title>
        <authorList>
            <person name="Roach M.J."/>
            <person name="Johnson D.L."/>
            <person name="Bohlmann J."/>
            <person name="van Vuuren H.J."/>
            <person name="Jones S.J."/>
            <person name="Pretorius I.S."/>
            <person name="Schmidt S.A."/>
            <person name="Borneman A.R."/>
        </authorList>
    </citation>
    <scope>NUCLEOTIDE SEQUENCE [LARGE SCALE GENOMIC DNA]</scope>
    <source>
        <strain evidence="4">cv. Chardonnay</strain>
        <tissue evidence="3">Leaf</tissue>
    </source>
</reference>
<dbReference type="EMBL" id="QGNW01002167">
    <property type="protein sequence ID" value="RVW24630.1"/>
    <property type="molecule type" value="Genomic_DNA"/>
</dbReference>
<evidence type="ECO:0000259" key="1">
    <source>
        <dbReference type="Pfam" id="PF00781"/>
    </source>
</evidence>
<feature type="domain" description="DAGKc" evidence="1">
    <location>
        <begin position="369"/>
        <end position="422"/>
    </location>
</feature>
<proteinExistence type="predicted"/>
<dbReference type="Gene3D" id="3.40.50.300">
    <property type="entry name" value="P-loop containing nucleotide triphosphate hydrolases"/>
    <property type="match status" value="1"/>
</dbReference>
<dbReference type="PANTHER" id="PTHR23155:SF1205">
    <property type="entry name" value="DISEASE RESISTANCE PROTEIN RPM1"/>
    <property type="match status" value="1"/>
</dbReference>
<dbReference type="PRINTS" id="PR00364">
    <property type="entry name" value="DISEASERSIST"/>
</dbReference>
<dbReference type="PANTHER" id="PTHR23155">
    <property type="entry name" value="DISEASE RESISTANCE PROTEIN RP"/>
    <property type="match status" value="1"/>
</dbReference>
<dbReference type="InterPro" id="IPR016064">
    <property type="entry name" value="NAD/diacylglycerol_kinase_sf"/>
</dbReference>
<dbReference type="Gene3D" id="3.40.50.10330">
    <property type="entry name" value="Probable inorganic polyphosphate/atp-NAD kinase, domain 1"/>
    <property type="match status" value="1"/>
</dbReference>
<dbReference type="InterPro" id="IPR044974">
    <property type="entry name" value="Disease_R_plants"/>
</dbReference>
<evidence type="ECO:0000259" key="2">
    <source>
        <dbReference type="Pfam" id="PF00931"/>
    </source>
</evidence>
<dbReference type="GO" id="GO:0006952">
    <property type="term" value="P:defense response"/>
    <property type="evidence" value="ECO:0007669"/>
    <property type="project" value="InterPro"/>
</dbReference>
<gene>
    <name evidence="3" type="ORF">CK203_096087</name>
</gene>
<organism evidence="3 4">
    <name type="scientific">Vitis vinifera</name>
    <name type="common">Grape</name>
    <dbReference type="NCBI Taxonomy" id="29760"/>
    <lineage>
        <taxon>Eukaryota</taxon>
        <taxon>Viridiplantae</taxon>
        <taxon>Streptophyta</taxon>
        <taxon>Embryophyta</taxon>
        <taxon>Tracheophyta</taxon>
        <taxon>Spermatophyta</taxon>
        <taxon>Magnoliopsida</taxon>
        <taxon>eudicotyledons</taxon>
        <taxon>Gunneridae</taxon>
        <taxon>Pentapetalae</taxon>
        <taxon>rosids</taxon>
        <taxon>Vitales</taxon>
        <taxon>Vitaceae</taxon>
        <taxon>Viteae</taxon>
        <taxon>Vitis</taxon>
    </lineage>
</organism>
<dbReference type="GO" id="GO:0016301">
    <property type="term" value="F:kinase activity"/>
    <property type="evidence" value="ECO:0007669"/>
    <property type="project" value="InterPro"/>
</dbReference>
<protein>
    <recommendedName>
        <fullName evidence="5">NB-ARC domain-containing protein</fullName>
    </recommendedName>
</protein>
<sequence length="496" mass="57121">MSADALEFLKNKFLDDLREAEDEHLPHEIPFHSSFQEIRKLLQNRKITRSQDCMKDCLNQLNFTLANCIISLENRKMQRKKDSWLDPCLLPALQFYSETRGKLLAIKKKLLSTSDESQAKSKEIEHFLVDASDRDKGITRKIGIVGPGGSGKTLVARKIFAIHVNDYRIWIDLPLKMREGEEDYKNILEVMLKPNSDEQHRGMNYKNYSEEKLLEDVCKVLRSRKYLIVFDGIYDINLEWYSRLEKRLGWDNESKQDRNGIIIITTRLPGVAERMGVHLPEQNGFLLRMKNEIEEKCDGLPLAGMTLANVMAQYIIGEEQPKAGEDLITSRRSIFQQFLVCDISEIASHQTFDDFYQVVSTPRLNFIQTPERILVFGGDATANRVLGALSDREGLPHPLVAMVPLGNEVNISVSLGWGKRVTETDYKPEILLPKLQNADEILIDRQSQFFHAMSYFNAQPTSKQYRRRKMAILNGVFFTKAEEPEWLLEKSLSLSM</sequence>
<dbReference type="InterPro" id="IPR027417">
    <property type="entry name" value="P-loop_NTPase"/>
</dbReference>
<dbReference type="InterPro" id="IPR001206">
    <property type="entry name" value="Diacylglycerol_kinase_cat_dom"/>
</dbReference>
<dbReference type="GO" id="GO:0043531">
    <property type="term" value="F:ADP binding"/>
    <property type="evidence" value="ECO:0007669"/>
    <property type="project" value="InterPro"/>
</dbReference>
<evidence type="ECO:0008006" key="5">
    <source>
        <dbReference type="Google" id="ProtNLM"/>
    </source>
</evidence>